<protein>
    <submittedName>
        <fullName evidence="3">Ubiquitin-conjugating enzyme E2 5-like</fullName>
    </submittedName>
</protein>
<evidence type="ECO:0000313" key="3">
    <source>
        <dbReference type="RefSeq" id="XP_031374909.1"/>
    </source>
</evidence>
<dbReference type="PROSITE" id="PS50127">
    <property type="entry name" value="UBC_2"/>
    <property type="match status" value="1"/>
</dbReference>
<dbReference type="SUPFAM" id="SSF54495">
    <property type="entry name" value="UBC-like"/>
    <property type="match status" value="1"/>
</dbReference>
<dbReference type="PANTHER" id="PTHR24068">
    <property type="entry name" value="UBIQUITIN-CONJUGATING ENZYME E2"/>
    <property type="match status" value="1"/>
</dbReference>
<reference evidence="2" key="1">
    <citation type="journal article" date="2020" name="Plant Biotechnol. J.">
        <title>The pomegranate (Punica granatum L.) draft genome dissects genetic divergence between soft- and hard-seeded cultivars.</title>
        <authorList>
            <person name="Luo X."/>
            <person name="Li H."/>
            <person name="Wu Z."/>
            <person name="Yao W."/>
            <person name="Zhao P."/>
            <person name="Cao D."/>
            <person name="Yu H."/>
            <person name="Li K."/>
            <person name="Poudel K."/>
            <person name="Zhao D."/>
            <person name="Zhang F."/>
            <person name="Xia X."/>
            <person name="Chen L."/>
            <person name="Wang Q."/>
            <person name="Jing D."/>
            <person name="Cao S."/>
        </authorList>
    </citation>
    <scope>NUCLEOTIDE SEQUENCE [LARGE SCALE GENOMIC DNA]</scope>
    <source>
        <strain evidence="2">cv. Tunisia</strain>
    </source>
</reference>
<dbReference type="Pfam" id="PF00179">
    <property type="entry name" value="UQ_con"/>
    <property type="match status" value="1"/>
</dbReference>
<dbReference type="Gene3D" id="3.10.110.10">
    <property type="entry name" value="Ubiquitin Conjugating Enzyme"/>
    <property type="match status" value="1"/>
</dbReference>
<dbReference type="GeneID" id="116189395"/>
<feature type="domain" description="UBC core" evidence="1">
    <location>
        <begin position="1"/>
        <end position="76"/>
    </location>
</feature>
<dbReference type="OrthoDB" id="269518at2759"/>
<dbReference type="InterPro" id="IPR016135">
    <property type="entry name" value="UBQ-conjugating_enzyme/RWD"/>
</dbReference>
<name>A0A6P8BX58_PUNGR</name>
<keyword evidence="2" id="KW-1185">Reference proteome</keyword>
<dbReference type="AlphaFoldDB" id="A0A6P8BX58"/>
<dbReference type="Proteomes" id="UP000515151">
    <property type="component" value="Chromosome 8"/>
</dbReference>
<organism evidence="2 3">
    <name type="scientific">Punica granatum</name>
    <name type="common">Pomegranate</name>
    <dbReference type="NCBI Taxonomy" id="22663"/>
    <lineage>
        <taxon>Eukaryota</taxon>
        <taxon>Viridiplantae</taxon>
        <taxon>Streptophyta</taxon>
        <taxon>Embryophyta</taxon>
        <taxon>Tracheophyta</taxon>
        <taxon>Spermatophyta</taxon>
        <taxon>Magnoliopsida</taxon>
        <taxon>eudicotyledons</taxon>
        <taxon>Gunneridae</taxon>
        <taxon>Pentapetalae</taxon>
        <taxon>rosids</taxon>
        <taxon>malvids</taxon>
        <taxon>Myrtales</taxon>
        <taxon>Lythraceae</taxon>
        <taxon>Punica</taxon>
    </lineage>
</organism>
<accession>A0A6P8BX58</accession>
<evidence type="ECO:0000259" key="1">
    <source>
        <dbReference type="PROSITE" id="PS50127"/>
    </source>
</evidence>
<dbReference type="RefSeq" id="XP_031374909.1">
    <property type="nucleotide sequence ID" value="XM_031519049.1"/>
</dbReference>
<evidence type="ECO:0000313" key="2">
    <source>
        <dbReference type="Proteomes" id="UP000515151"/>
    </source>
</evidence>
<proteinExistence type="predicted"/>
<dbReference type="InterPro" id="IPR000608">
    <property type="entry name" value="UBC"/>
</dbReference>
<gene>
    <name evidence="3" type="primary">LOC116189395</name>
</gene>
<reference evidence="3" key="2">
    <citation type="submission" date="2025-08" db="UniProtKB">
        <authorList>
            <consortium name="RefSeq"/>
        </authorList>
    </citation>
    <scope>IDENTIFICATION</scope>
    <source>
        <tissue evidence="3">Leaf</tissue>
    </source>
</reference>
<sequence length="76" mass="8717">MFCLEGLEEGLYEGGVWKIRVELPESYRSPSNGFINKIYHPNVDKMFRSVRLDVINQSWSPMFAFALSKSAGSAQW</sequence>